<feature type="transmembrane region" description="Helical" evidence="1">
    <location>
        <begin position="110"/>
        <end position="132"/>
    </location>
</feature>
<reference evidence="2 3" key="1">
    <citation type="submission" date="2021-02" db="EMBL/GenBank/DDBJ databases">
        <title>Complete genome sequence of Lactococcus lactis strain K_LL004.</title>
        <authorList>
            <person name="Kim H.B."/>
        </authorList>
    </citation>
    <scope>NUCLEOTIDE SEQUENCE [LARGE SCALE GENOMIC DNA]</scope>
    <source>
        <strain evidence="2 3">K_LL004</strain>
    </source>
</reference>
<keyword evidence="1" id="KW-0812">Transmembrane</keyword>
<gene>
    <name evidence="2" type="ORF">JW886_00960</name>
</gene>
<keyword evidence="1" id="KW-1133">Transmembrane helix</keyword>
<evidence type="ECO:0000313" key="3">
    <source>
        <dbReference type="Proteomes" id="UP000663608"/>
    </source>
</evidence>
<keyword evidence="3" id="KW-1185">Reference proteome</keyword>
<feature type="transmembrane region" description="Helical" evidence="1">
    <location>
        <begin position="71"/>
        <end position="90"/>
    </location>
</feature>
<dbReference type="KEGG" id="lti:JW886_00960"/>
<dbReference type="RefSeq" id="WP_205872067.1">
    <property type="nucleotide sequence ID" value="NZ_CP070872.1"/>
</dbReference>
<dbReference type="Pfam" id="PF09945">
    <property type="entry name" value="DUF2177"/>
    <property type="match status" value="1"/>
</dbReference>
<organism evidence="2 3">
    <name type="scientific">Lactococcus taiwanensis</name>
    <dbReference type="NCBI Taxonomy" id="1151742"/>
    <lineage>
        <taxon>Bacteria</taxon>
        <taxon>Bacillati</taxon>
        <taxon>Bacillota</taxon>
        <taxon>Bacilli</taxon>
        <taxon>Lactobacillales</taxon>
        <taxon>Streptococcaceae</taxon>
        <taxon>Lactococcus</taxon>
    </lineage>
</organism>
<evidence type="ECO:0000313" key="2">
    <source>
        <dbReference type="EMBL" id="QSE76881.1"/>
    </source>
</evidence>
<feature type="transmembrane region" description="Helical" evidence="1">
    <location>
        <begin position="45"/>
        <end position="64"/>
    </location>
</feature>
<name>A0AA45KIM0_9LACT</name>
<proteinExistence type="predicted"/>
<protein>
    <submittedName>
        <fullName evidence="2">DUF2177 family protein</fullName>
    </submittedName>
</protein>
<sequence length="135" mass="15260">MSQFLRLFFATALIFLFFDLIWLTFISKRMYQNFISHLLGDTRLAPAVIFYLLYTLGMVVFILLPSIEKQSAGYLLFAAALFGLICYATYDLTNLATLKGWPVGMTLIDLAWGVFVTTLTAIIVYFFNLIILSGG</sequence>
<dbReference type="AlphaFoldDB" id="A0AA45KIM0"/>
<dbReference type="InterPro" id="IPR018687">
    <property type="entry name" value="DUF2177_membr"/>
</dbReference>
<keyword evidence="1" id="KW-0472">Membrane</keyword>
<feature type="transmembrane region" description="Helical" evidence="1">
    <location>
        <begin position="7"/>
        <end position="25"/>
    </location>
</feature>
<dbReference type="Proteomes" id="UP000663608">
    <property type="component" value="Chromosome"/>
</dbReference>
<accession>A0AA45KIM0</accession>
<dbReference type="EMBL" id="CP070872">
    <property type="protein sequence ID" value="QSE76881.1"/>
    <property type="molecule type" value="Genomic_DNA"/>
</dbReference>
<evidence type="ECO:0000256" key="1">
    <source>
        <dbReference type="SAM" id="Phobius"/>
    </source>
</evidence>